<keyword evidence="4 5" id="KW-0472">Membrane</keyword>
<feature type="transmembrane region" description="Helical" evidence="5">
    <location>
        <begin position="223"/>
        <end position="243"/>
    </location>
</feature>
<dbReference type="Pfam" id="PF01988">
    <property type="entry name" value="VIT1"/>
    <property type="match status" value="1"/>
</dbReference>
<feature type="transmembrane region" description="Helical" evidence="5">
    <location>
        <begin position="188"/>
        <end position="211"/>
    </location>
</feature>
<keyword evidence="2 5" id="KW-0812">Transmembrane</keyword>
<gene>
    <name evidence="6" type="ORF">FC770_03365</name>
</gene>
<protein>
    <submittedName>
        <fullName evidence="6">VIT family protein</fullName>
    </submittedName>
</protein>
<dbReference type="InterPro" id="IPR008217">
    <property type="entry name" value="Ccc1_fam"/>
</dbReference>
<dbReference type="OrthoDB" id="188924at2"/>
<reference evidence="6 7" key="1">
    <citation type="submission" date="2019-04" db="EMBL/GenBank/DDBJ databases">
        <authorList>
            <person name="Dong K."/>
        </authorList>
    </citation>
    <scope>NUCLEOTIDE SEQUENCE [LARGE SCALE GENOMIC DNA]</scope>
    <source>
        <strain evidence="7">dk3543</strain>
    </source>
</reference>
<proteinExistence type="predicted"/>
<comment type="subcellular location">
    <subcellularLocation>
        <location evidence="1">Endomembrane system</location>
        <topology evidence="1">Multi-pass membrane protein</topology>
    </subcellularLocation>
</comment>
<sequence>MTFEIGTDENPQHWHADLAGGVSGRLNWLRAAVLGSNDGIISTAGVVMGVAGATSDESSILLAGVAALTAGAISMAAGEYVSVSTQRDSERSILAMEKLELERMPETEREELVEMLRDKGLTEATAEQVATELHEHDALAAHAEVEFGINPNDLTNPWHAAWASMISFTLGALIPLVLLALLPESVRLPLTVVVVAAALAVTGAVSAHLGYSPKGRAVLRNVVGGLLAMGITYLVGMLFGVTVG</sequence>
<dbReference type="GO" id="GO:0012505">
    <property type="term" value="C:endomembrane system"/>
    <property type="evidence" value="ECO:0007669"/>
    <property type="project" value="UniProtKB-SubCell"/>
</dbReference>
<evidence type="ECO:0000313" key="7">
    <source>
        <dbReference type="Proteomes" id="UP000307808"/>
    </source>
</evidence>
<name>A0A4U2YSS7_9ACTN</name>
<evidence type="ECO:0000256" key="2">
    <source>
        <dbReference type="ARBA" id="ARBA00022692"/>
    </source>
</evidence>
<accession>A0A4U2YSS7</accession>
<evidence type="ECO:0000256" key="4">
    <source>
        <dbReference type="ARBA" id="ARBA00023136"/>
    </source>
</evidence>
<dbReference type="GO" id="GO:0005384">
    <property type="term" value="F:manganese ion transmembrane transporter activity"/>
    <property type="evidence" value="ECO:0007669"/>
    <property type="project" value="InterPro"/>
</dbReference>
<dbReference type="Proteomes" id="UP000307808">
    <property type="component" value="Unassembled WGS sequence"/>
</dbReference>
<dbReference type="GO" id="GO:0030026">
    <property type="term" value="P:intracellular manganese ion homeostasis"/>
    <property type="evidence" value="ECO:0007669"/>
    <property type="project" value="InterPro"/>
</dbReference>
<dbReference type="AlphaFoldDB" id="A0A4U2YSS7"/>
<dbReference type="EMBL" id="SZPY01000001">
    <property type="protein sequence ID" value="TKI64210.1"/>
    <property type="molecule type" value="Genomic_DNA"/>
</dbReference>
<comment type="caution">
    <text evidence="6">The sequence shown here is derived from an EMBL/GenBank/DDBJ whole genome shotgun (WGS) entry which is preliminary data.</text>
</comment>
<organism evidence="6 7">
    <name type="scientific">Nocardioides jishulii</name>
    <dbReference type="NCBI Taxonomy" id="2575440"/>
    <lineage>
        <taxon>Bacteria</taxon>
        <taxon>Bacillati</taxon>
        <taxon>Actinomycetota</taxon>
        <taxon>Actinomycetes</taxon>
        <taxon>Propionibacteriales</taxon>
        <taxon>Nocardioidaceae</taxon>
        <taxon>Nocardioides</taxon>
    </lineage>
</organism>
<keyword evidence="3 5" id="KW-1133">Transmembrane helix</keyword>
<evidence type="ECO:0000256" key="1">
    <source>
        <dbReference type="ARBA" id="ARBA00004127"/>
    </source>
</evidence>
<feature type="transmembrane region" description="Helical" evidence="5">
    <location>
        <begin position="160"/>
        <end position="182"/>
    </location>
</feature>
<evidence type="ECO:0000256" key="5">
    <source>
        <dbReference type="SAM" id="Phobius"/>
    </source>
</evidence>
<evidence type="ECO:0000313" key="6">
    <source>
        <dbReference type="EMBL" id="TKI64210.1"/>
    </source>
</evidence>
<dbReference type="RefSeq" id="WP_137064670.1">
    <property type="nucleotide sequence ID" value="NZ_CP040748.1"/>
</dbReference>
<evidence type="ECO:0000256" key="3">
    <source>
        <dbReference type="ARBA" id="ARBA00022989"/>
    </source>
</evidence>
<feature type="transmembrane region" description="Helical" evidence="5">
    <location>
        <begin position="60"/>
        <end position="81"/>
    </location>
</feature>
<dbReference type="PANTHER" id="PTHR31851">
    <property type="entry name" value="FE(2+)/MN(2+) TRANSPORTER PCL1"/>
    <property type="match status" value="1"/>
</dbReference>
<keyword evidence="7" id="KW-1185">Reference proteome</keyword>
<dbReference type="CDD" id="cd02432">
    <property type="entry name" value="Nodulin-21_like_1"/>
    <property type="match status" value="1"/>
</dbReference>